<evidence type="ECO:0000256" key="4">
    <source>
        <dbReference type="ARBA" id="ARBA00023015"/>
    </source>
</evidence>
<protein>
    <recommendedName>
        <fullName evidence="3">Mediator of RNA polymerase II transcription subunit 5</fullName>
    </recommendedName>
    <alternativeName>
        <fullName evidence="8">Mediator complex subunit 5</fullName>
    </alternativeName>
</protein>
<dbReference type="GO" id="GO:0003712">
    <property type="term" value="F:transcription coregulator activity"/>
    <property type="evidence" value="ECO:0007669"/>
    <property type="project" value="InterPro"/>
</dbReference>
<feature type="compositionally biased region" description="Polar residues" evidence="9">
    <location>
        <begin position="817"/>
        <end position="831"/>
    </location>
</feature>
<name>A0AAV5RCK8_STABA</name>
<evidence type="ECO:0000256" key="8">
    <source>
        <dbReference type="ARBA" id="ARBA00031256"/>
    </source>
</evidence>
<keyword evidence="5" id="KW-0010">Activator</keyword>
<evidence type="ECO:0000313" key="11">
    <source>
        <dbReference type="Proteomes" id="UP001362899"/>
    </source>
</evidence>
<evidence type="ECO:0000256" key="2">
    <source>
        <dbReference type="ARBA" id="ARBA00008782"/>
    </source>
</evidence>
<evidence type="ECO:0000256" key="6">
    <source>
        <dbReference type="ARBA" id="ARBA00023163"/>
    </source>
</evidence>
<comment type="caution">
    <text evidence="10">The sequence shown here is derived from an EMBL/GenBank/DDBJ whole genome shotgun (WGS) entry which is preliminary data.</text>
</comment>
<evidence type="ECO:0000256" key="9">
    <source>
        <dbReference type="SAM" id="MobiDB-lite"/>
    </source>
</evidence>
<dbReference type="AlphaFoldDB" id="A0AAV5RCK8"/>
<dbReference type="InterPro" id="IPR014801">
    <property type="entry name" value="Mediator_Med5_fun"/>
</dbReference>
<dbReference type="PANTHER" id="PTHR35784:SF1">
    <property type="entry name" value="MEDIATOR OF RNA POLYMERASE II TRANSCRIPTION SUBUNIT 5"/>
    <property type="match status" value="1"/>
</dbReference>
<evidence type="ECO:0000313" key="10">
    <source>
        <dbReference type="EMBL" id="GMM49214.1"/>
    </source>
</evidence>
<keyword evidence="4" id="KW-0805">Transcription regulation</keyword>
<keyword evidence="11" id="KW-1185">Reference proteome</keyword>
<feature type="region of interest" description="Disordered" evidence="9">
    <location>
        <begin position="817"/>
        <end position="845"/>
    </location>
</feature>
<keyword evidence="6" id="KW-0804">Transcription</keyword>
<evidence type="ECO:0000256" key="1">
    <source>
        <dbReference type="ARBA" id="ARBA00004123"/>
    </source>
</evidence>
<evidence type="ECO:0000256" key="7">
    <source>
        <dbReference type="ARBA" id="ARBA00023242"/>
    </source>
</evidence>
<keyword evidence="7" id="KW-0539">Nucleus</keyword>
<comment type="subcellular location">
    <subcellularLocation>
        <location evidence="1">Nucleus</location>
    </subcellularLocation>
</comment>
<evidence type="ECO:0000256" key="3">
    <source>
        <dbReference type="ARBA" id="ARBA00020628"/>
    </source>
</evidence>
<dbReference type="Proteomes" id="UP001362899">
    <property type="component" value="Unassembled WGS sequence"/>
</dbReference>
<gene>
    <name evidence="10" type="ORF">DASB73_001720</name>
</gene>
<dbReference type="EMBL" id="BTGC01000001">
    <property type="protein sequence ID" value="GMM49214.1"/>
    <property type="molecule type" value="Genomic_DNA"/>
</dbReference>
<proteinExistence type="inferred from homology"/>
<sequence length="881" mass="98853">MAAALASFVSTSLLRGWKPQIFVRLVLQLQDNADLGTASELLETVVSIINERETNPMLYEYFLMLSIEPKSIFQLRDFIAYIAENSVLSEQNHLTHFTAYIARSKLVRMEDIEPYYEKLQALASTGHAEIQMLLNTAVANKPMDTAKITEVANHAAPDPASRVVWLEWMLSTGQSLDDIDAYLNVLWHGDRESVICYEFIMTAFEVLSMESSKEFPLYFSRCVLFIKSKLPLILQRRFAMQSLDDSSKLEALENVIPRVFATMDKDVMEKVEYKCPGICSKFGTACLKLKLCTSDALSPLAPLNQHSDSSMQKDISNEITSGTFNSPIRPMDLMEVDEVTEATEIVSIQNVLNDPVKYIPQIGTLDVKSIDRVSHELVYACHGSADTVEPITIQKIVKICGTLISNPNILDLVFVHASPYVFCLAINKHVEKLSEMEGSTEGSNASIYEIYTMLGTLLAFMECISSRLNMKLPSGWSRRFLKSQTHLTVPQILNFDSLERLGDLKTTCDNVIPQLSKWVVALFNGSGGNMNITPDLLKPFNELSIIIPIVVRQAVWAYRSAVIDKEALKKGMDYFINPLPAILFAPLVLRILVTDYVEGKHQSTTLECAQMLLQSITLQPNLTPVTKYFVGLEVSKLAEVSGSKDIMTFAEKINPEFTKTNQEIKPVQKAKFEGGDSCSLLDSLQKSTTELSKWNSWPHGIPPTFTTWVLQSKGIIKFNKLVLLVPSDLHLALLLINGFYKLSSSPYIENKKDNGTNEELKAKLEMEIALANKITHIRMKKLQELQNYISEMSNTNVSYDFADTFLSVSNEPENKTAENTSAVAADNNNTVEAKPNVEKSSDQQYNVSEPALNTEKLDLYDEFVNRPMDLADLDMAISEWE</sequence>
<dbReference type="PANTHER" id="PTHR35784">
    <property type="entry name" value="MEDIATOR OF RNA POLYMERASE II TRANSCRIPTION SUBUNIT 5"/>
    <property type="match status" value="1"/>
</dbReference>
<comment type="similarity">
    <text evidence="2">Belongs to the Mediator complex subunit 5 family.</text>
</comment>
<organism evidence="10 11">
    <name type="scientific">Starmerella bacillaris</name>
    <name type="common">Yeast</name>
    <name type="synonym">Candida zemplinina</name>
    <dbReference type="NCBI Taxonomy" id="1247836"/>
    <lineage>
        <taxon>Eukaryota</taxon>
        <taxon>Fungi</taxon>
        <taxon>Dikarya</taxon>
        <taxon>Ascomycota</taxon>
        <taxon>Saccharomycotina</taxon>
        <taxon>Dipodascomycetes</taxon>
        <taxon>Dipodascales</taxon>
        <taxon>Trichomonascaceae</taxon>
        <taxon>Starmerella</taxon>
    </lineage>
</organism>
<dbReference type="GO" id="GO:0016592">
    <property type="term" value="C:mediator complex"/>
    <property type="evidence" value="ECO:0007669"/>
    <property type="project" value="InterPro"/>
</dbReference>
<accession>A0AAV5RCK8</accession>
<reference evidence="10 11" key="1">
    <citation type="journal article" date="2023" name="Elife">
        <title>Identification of key yeast species and microbe-microbe interactions impacting larval growth of Drosophila in the wild.</title>
        <authorList>
            <person name="Mure A."/>
            <person name="Sugiura Y."/>
            <person name="Maeda R."/>
            <person name="Honda K."/>
            <person name="Sakurai N."/>
            <person name="Takahashi Y."/>
            <person name="Watada M."/>
            <person name="Katoh T."/>
            <person name="Gotoh A."/>
            <person name="Gotoh Y."/>
            <person name="Taniguchi I."/>
            <person name="Nakamura K."/>
            <person name="Hayashi T."/>
            <person name="Katayama T."/>
            <person name="Uemura T."/>
            <person name="Hattori Y."/>
        </authorList>
    </citation>
    <scope>NUCLEOTIDE SEQUENCE [LARGE SCALE GENOMIC DNA]</scope>
    <source>
        <strain evidence="10 11">SB-73</strain>
    </source>
</reference>
<evidence type="ECO:0000256" key="5">
    <source>
        <dbReference type="ARBA" id="ARBA00023159"/>
    </source>
</evidence>
<dbReference type="GO" id="GO:0006357">
    <property type="term" value="P:regulation of transcription by RNA polymerase II"/>
    <property type="evidence" value="ECO:0007669"/>
    <property type="project" value="InterPro"/>
</dbReference>